<evidence type="ECO:0000313" key="2">
    <source>
        <dbReference type="EMBL" id="RCH54879.1"/>
    </source>
</evidence>
<sequence>MLTVAIAGITMAVTEFIQIVTMAITGAPITAADTMVAGITAAAIIRVVVFMAVTMGTAIITHIIYQT</sequence>
<comment type="caution">
    <text evidence="2">The sequence shown here is derived from an EMBL/GenBank/DDBJ whole genome shotgun (WGS) entry which is preliminary data.</text>
</comment>
<evidence type="ECO:0000256" key="1">
    <source>
        <dbReference type="SAM" id="Phobius"/>
    </source>
</evidence>
<evidence type="ECO:0000313" key="3">
    <source>
        <dbReference type="Proteomes" id="UP000253209"/>
    </source>
</evidence>
<dbReference type="AlphaFoldDB" id="A0A367GN32"/>
<organism evidence="2 3">
    <name type="scientific">Mucilaginibacter hurinus</name>
    <dbReference type="NCBI Taxonomy" id="2201324"/>
    <lineage>
        <taxon>Bacteria</taxon>
        <taxon>Pseudomonadati</taxon>
        <taxon>Bacteroidota</taxon>
        <taxon>Sphingobacteriia</taxon>
        <taxon>Sphingobacteriales</taxon>
        <taxon>Sphingobacteriaceae</taxon>
        <taxon>Mucilaginibacter</taxon>
    </lineage>
</organism>
<dbReference type="EMBL" id="QGDC01000005">
    <property type="protein sequence ID" value="RCH54879.1"/>
    <property type="molecule type" value="Genomic_DNA"/>
</dbReference>
<reference evidence="2 3" key="1">
    <citation type="submission" date="2018-05" db="EMBL/GenBank/DDBJ databases">
        <title>Mucilaginibacter hurinus sp. nov., isolated from briquette warehouse soil.</title>
        <authorList>
            <person name="Choi L."/>
        </authorList>
    </citation>
    <scope>NUCLEOTIDE SEQUENCE [LARGE SCALE GENOMIC DNA]</scope>
    <source>
        <strain evidence="2 3">ZR32</strain>
    </source>
</reference>
<keyword evidence="3" id="KW-1185">Reference proteome</keyword>
<keyword evidence="1" id="KW-0472">Membrane</keyword>
<protein>
    <submittedName>
        <fullName evidence="2">Uncharacterized protein</fullName>
    </submittedName>
</protein>
<keyword evidence="1" id="KW-1133">Transmembrane helix</keyword>
<name>A0A367GN32_9SPHI</name>
<accession>A0A367GN32</accession>
<dbReference type="Proteomes" id="UP000253209">
    <property type="component" value="Unassembled WGS sequence"/>
</dbReference>
<keyword evidence="1" id="KW-0812">Transmembrane</keyword>
<feature type="transmembrane region" description="Helical" evidence="1">
    <location>
        <begin position="41"/>
        <end position="65"/>
    </location>
</feature>
<proteinExistence type="predicted"/>
<gene>
    <name evidence="2" type="ORF">DJ568_10385</name>
</gene>